<dbReference type="AlphaFoldDB" id="A0A1I8AJD3"/>
<dbReference type="InterPro" id="IPR036259">
    <property type="entry name" value="MFS_trans_sf"/>
</dbReference>
<feature type="transmembrane region" description="Helical" evidence="1">
    <location>
        <begin position="115"/>
        <end position="135"/>
    </location>
</feature>
<proteinExistence type="predicted"/>
<dbReference type="SUPFAM" id="SSF103473">
    <property type="entry name" value="MFS general substrate transporter"/>
    <property type="match status" value="1"/>
</dbReference>
<keyword evidence="1" id="KW-0812">Transmembrane</keyword>
<dbReference type="WBParaSite" id="L893_g6067.t1">
    <property type="protein sequence ID" value="L893_g6067.t1"/>
    <property type="gene ID" value="L893_g6067"/>
</dbReference>
<dbReference type="Proteomes" id="UP000095287">
    <property type="component" value="Unplaced"/>
</dbReference>
<keyword evidence="1" id="KW-0472">Membrane</keyword>
<organism evidence="2 3">
    <name type="scientific">Steinernema glaseri</name>
    <dbReference type="NCBI Taxonomy" id="37863"/>
    <lineage>
        <taxon>Eukaryota</taxon>
        <taxon>Metazoa</taxon>
        <taxon>Ecdysozoa</taxon>
        <taxon>Nematoda</taxon>
        <taxon>Chromadorea</taxon>
        <taxon>Rhabditida</taxon>
        <taxon>Tylenchina</taxon>
        <taxon>Panagrolaimomorpha</taxon>
        <taxon>Strongyloidoidea</taxon>
        <taxon>Steinernematidae</taxon>
        <taxon>Steinernema</taxon>
    </lineage>
</organism>
<sequence>MQSKGSPPKSREQPTFTFCGFTRYVVLIIGTVNLSLLMGCTISFNPALIIMKNRKSSHLSSGNHSNKDYSSWHLPLAERRFVYSTMEESALISATTSVSTALIPIAASFGFPELMIARLVQGLALTVLFPTIGAITSQWATEHEHGLFIAVLTGYIQVSSIFSTPVSASVGSHCMPSVLDL</sequence>
<evidence type="ECO:0000313" key="3">
    <source>
        <dbReference type="WBParaSite" id="L893_g6067.t1"/>
    </source>
</evidence>
<keyword evidence="2" id="KW-1185">Reference proteome</keyword>
<dbReference type="PANTHER" id="PTHR45757">
    <property type="entry name" value="PROTEIN CBG23364-RELATED"/>
    <property type="match status" value="1"/>
</dbReference>
<feature type="transmembrane region" description="Helical" evidence="1">
    <location>
        <begin position="24"/>
        <end position="50"/>
    </location>
</feature>
<protein>
    <submittedName>
        <fullName evidence="3">MFS domain-containing protein</fullName>
    </submittedName>
</protein>
<dbReference type="Gene3D" id="1.20.1250.20">
    <property type="entry name" value="MFS general substrate transporter like domains"/>
    <property type="match status" value="1"/>
</dbReference>
<dbReference type="GO" id="GO:0016020">
    <property type="term" value="C:membrane"/>
    <property type="evidence" value="ECO:0007669"/>
    <property type="project" value="TreeGrafter"/>
</dbReference>
<accession>A0A1I8AJD3</accession>
<evidence type="ECO:0000256" key="1">
    <source>
        <dbReference type="SAM" id="Phobius"/>
    </source>
</evidence>
<keyword evidence="1" id="KW-1133">Transmembrane helix</keyword>
<feature type="transmembrane region" description="Helical" evidence="1">
    <location>
        <begin position="89"/>
        <end position="109"/>
    </location>
</feature>
<reference evidence="3" key="1">
    <citation type="submission" date="2016-11" db="UniProtKB">
        <authorList>
            <consortium name="WormBaseParasite"/>
        </authorList>
    </citation>
    <scope>IDENTIFICATION</scope>
</reference>
<feature type="transmembrane region" description="Helical" evidence="1">
    <location>
        <begin position="147"/>
        <end position="168"/>
    </location>
</feature>
<name>A0A1I8AJD3_9BILA</name>
<evidence type="ECO:0000313" key="2">
    <source>
        <dbReference type="Proteomes" id="UP000095287"/>
    </source>
</evidence>